<dbReference type="InterPro" id="IPR036388">
    <property type="entry name" value="WH-like_DNA-bd_sf"/>
</dbReference>
<proteinExistence type="inferred from homology"/>
<dbReference type="CDD" id="cd15831">
    <property type="entry name" value="BTAD"/>
    <property type="match status" value="1"/>
</dbReference>
<dbReference type="InterPro" id="IPR001867">
    <property type="entry name" value="OmpR/PhoB-type_DNA-bd"/>
</dbReference>
<dbReference type="SUPFAM" id="SSF46894">
    <property type="entry name" value="C-terminal effector domain of the bipartite response regulators"/>
    <property type="match status" value="1"/>
</dbReference>
<dbReference type="InterPro" id="IPR016032">
    <property type="entry name" value="Sig_transdc_resp-reg_C-effctor"/>
</dbReference>
<keyword evidence="3" id="KW-0238">DNA-binding</keyword>
<dbReference type="Proteomes" id="UP000603200">
    <property type="component" value="Unassembled WGS sequence"/>
</dbReference>
<protein>
    <submittedName>
        <fullName evidence="7">SARP family transcriptional regulator</fullName>
    </submittedName>
</protein>
<dbReference type="InterPro" id="IPR005158">
    <property type="entry name" value="BTAD"/>
</dbReference>
<name>A0ABQ3ZX50_9ACTN</name>
<accession>A0ABQ3ZX50</accession>
<dbReference type="Pfam" id="PF03704">
    <property type="entry name" value="BTAD"/>
    <property type="match status" value="1"/>
</dbReference>
<evidence type="ECO:0000256" key="2">
    <source>
        <dbReference type="ARBA" id="ARBA00023015"/>
    </source>
</evidence>
<dbReference type="PANTHER" id="PTHR35807:SF1">
    <property type="entry name" value="TRANSCRIPTIONAL REGULATOR REDD"/>
    <property type="match status" value="1"/>
</dbReference>
<dbReference type="InterPro" id="IPR051677">
    <property type="entry name" value="AfsR-DnrI-RedD_regulator"/>
</dbReference>
<feature type="domain" description="Bacterial transcriptional activator" evidence="6">
    <location>
        <begin position="88"/>
        <end position="232"/>
    </location>
</feature>
<keyword evidence="8" id="KW-1185">Reference proteome</keyword>
<dbReference type="EMBL" id="BOMN01000087">
    <property type="protein sequence ID" value="GIE23097.1"/>
    <property type="molecule type" value="Genomic_DNA"/>
</dbReference>
<comment type="similarity">
    <text evidence="1">Belongs to the AfsR/DnrI/RedD regulatory family.</text>
</comment>
<evidence type="ECO:0000256" key="1">
    <source>
        <dbReference type="ARBA" id="ARBA00005820"/>
    </source>
</evidence>
<feature type="domain" description="OmpR/PhoB-type" evidence="5">
    <location>
        <begin position="13"/>
        <end position="81"/>
    </location>
</feature>
<gene>
    <name evidence="7" type="ORF">Ahu01nite_061990</name>
</gene>
<evidence type="ECO:0000259" key="6">
    <source>
        <dbReference type="SMART" id="SM01043"/>
    </source>
</evidence>
<dbReference type="InterPro" id="IPR002182">
    <property type="entry name" value="NB-ARC"/>
</dbReference>
<dbReference type="SMART" id="SM00862">
    <property type="entry name" value="Trans_reg_C"/>
    <property type="match status" value="1"/>
</dbReference>
<comment type="caution">
    <text evidence="7">The sequence shown here is derived from an EMBL/GenBank/DDBJ whole genome shotgun (WGS) entry which is preliminary data.</text>
</comment>
<keyword evidence="2" id="KW-0805">Transcription regulation</keyword>
<sequence length="937" mass="98918">MLYRVLGPTELPGQTLAAKPRLVALLLLTAGRRPVSLDFLVDEVWPQRPPASAVANLRTYLSQLRKLFPGRISSDSGGYRFEVAEGELDLAEFGALLTAGRKAAVDRPEAARAGLRAALELWRGQPFAGEPVGPVLRARAAAAQDDYLAAVELYSELLLRGGEPAAAQALLRATVSEHPLREHLRSLLVLAHYQGGDPAGALLAFQDARSVLAASLGIDPGPELTAIHQAVLRRDPRLLPAADDSADRLATPFQLPPAVADFVGREDEITRLTELLRKSDPVPGAGVTALIGGMAGIGKSTLAVRVAHEVADLFPDGCLYADLQQTDGSAVPLARVLGRFLRALGVPGETLPDDPQERADQLRSLLAGRRVLIVADNATEAAQVRRLMPGPGGALLVTSRSLLTVPGAHILELRPLSTGAGVALLARIAGRAAVTAEPDAAAALADLCGGLPLGIRAAGMRSASLPGPALGRIVARLSDEHQRLDRLTVGDIDIRASLALSYRRLSPRALDLLRLVSILPMRTFAAWLPAALLDVREPEAYSLAEELCDAQVLTRAGGERYGLHDLVRLSASEQPGPPAGELIAAAGRAYLAAALTANRRLPGRPMALPAPSAPVPEAGAAPVEWFEAELDGLRALVPSLAGTGQVELAARLATATVNFCVLRGRIDDWAATHDVIPAGTPLPPATAALLALSVGSLFRFRDDNQGALPHLRRSYELYRGLDDAAGMAGAALGWAVAEQQLGHVGEAVAAFERAVALLPVLDGTPAAGYIQLTFRQPFSSSPEEENAALGRALTIFEAAGDVWGAAEAHTFLAAGHRRRNQPAVAARHAREAVLAYTDLRDQMQLTVAEIVLTDAYLELGSIDQARVLAGQCFARATRIGHRWGIASARRAAGRIELLEGRPAAAAELLTAAEAGFREMGLVRPAEQTHSLLLQALR</sequence>
<organism evidence="7 8">
    <name type="scientific">Winogradskya humida</name>
    <dbReference type="NCBI Taxonomy" id="113566"/>
    <lineage>
        <taxon>Bacteria</taxon>
        <taxon>Bacillati</taxon>
        <taxon>Actinomycetota</taxon>
        <taxon>Actinomycetes</taxon>
        <taxon>Micromonosporales</taxon>
        <taxon>Micromonosporaceae</taxon>
        <taxon>Winogradskya</taxon>
    </lineage>
</organism>
<reference evidence="7 8" key="1">
    <citation type="submission" date="2021-01" db="EMBL/GenBank/DDBJ databases">
        <title>Whole genome shotgun sequence of Actinoplanes humidus NBRC 14915.</title>
        <authorList>
            <person name="Komaki H."/>
            <person name="Tamura T."/>
        </authorList>
    </citation>
    <scope>NUCLEOTIDE SEQUENCE [LARGE SCALE GENOMIC DNA]</scope>
    <source>
        <strain evidence="7 8">NBRC 14915</strain>
    </source>
</reference>
<dbReference type="Gene3D" id="3.40.50.300">
    <property type="entry name" value="P-loop containing nucleotide triphosphate hydrolases"/>
    <property type="match status" value="1"/>
</dbReference>
<evidence type="ECO:0000256" key="4">
    <source>
        <dbReference type="ARBA" id="ARBA00023163"/>
    </source>
</evidence>
<dbReference type="SUPFAM" id="SSF48452">
    <property type="entry name" value="TPR-like"/>
    <property type="match status" value="3"/>
</dbReference>
<evidence type="ECO:0000313" key="8">
    <source>
        <dbReference type="Proteomes" id="UP000603200"/>
    </source>
</evidence>
<dbReference type="Gene3D" id="1.10.10.10">
    <property type="entry name" value="Winged helix-like DNA-binding domain superfamily/Winged helix DNA-binding domain"/>
    <property type="match status" value="1"/>
</dbReference>
<keyword evidence="4" id="KW-0804">Transcription</keyword>
<dbReference type="SUPFAM" id="SSF52540">
    <property type="entry name" value="P-loop containing nucleoside triphosphate hydrolases"/>
    <property type="match status" value="1"/>
</dbReference>
<dbReference type="PRINTS" id="PR00364">
    <property type="entry name" value="DISEASERSIST"/>
</dbReference>
<dbReference type="PANTHER" id="PTHR35807">
    <property type="entry name" value="TRANSCRIPTIONAL REGULATOR REDD-RELATED"/>
    <property type="match status" value="1"/>
</dbReference>
<dbReference type="Gene3D" id="1.25.40.10">
    <property type="entry name" value="Tetratricopeptide repeat domain"/>
    <property type="match status" value="2"/>
</dbReference>
<dbReference type="Pfam" id="PF00931">
    <property type="entry name" value="NB-ARC"/>
    <property type="match status" value="1"/>
</dbReference>
<evidence type="ECO:0000259" key="5">
    <source>
        <dbReference type="SMART" id="SM00862"/>
    </source>
</evidence>
<evidence type="ECO:0000256" key="3">
    <source>
        <dbReference type="ARBA" id="ARBA00023125"/>
    </source>
</evidence>
<dbReference type="SMART" id="SM01043">
    <property type="entry name" value="BTAD"/>
    <property type="match status" value="1"/>
</dbReference>
<dbReference type="InterPro" id="IPR011990">
    <property type="entry name" value="TPR-like_helical_dom_sf"/>
</dbReference>
<evidence type="ECO:0000313" key="7">
    <source>
        <dbReference type="EMBL" id="GIE23097.1"/>
    </source>
</evidence>
<dbReference type="InterPro" id="IPR027417">
    <property type="entry name" value="P-loop_NTPase"/>
</dbReference>